<comment type="caution">
    <text evidence="1">The sequence shown here is derived from an EMBL/GenBank/DDBJ whole genome shotgun (WGS) entry which is preliminary data.</text>
</comment>
<evidence type="ECO:0000313" key="1">
    <source>
        <dbReference type="EMBL" id="REE92777.1"/>
    </source>
</evidence>
<sequence length="158" mass="18004">MFRRIPQPPQTVIAKPVELSSIREASLNRLLSFPLLLFAAFERNSPNVGYWVLLFAVFERNSPNVGYWVLLFAVFGRNSPNVGYWVLLFAVFGRNSPNVGYWVLLFPVFERNSAYVGYWVPSSLSRKRAMMDKSNKEYGLGGNSQAIMEKSNTPPEMT</sequence>
<dbReference type="RefSeq" id="WP_116187699.1">
    <property type="nucleotide sequence ID" value="NZ_QTTN01000003.1"/>
</dbReference>
<organism evidence="1 2">
    <name type="scientific">Paenibacillus taihuensis</name>
    <dbReference type="NCBI Taxonomy" id="1156355"/>
    <lineage>
        <taxon>Bacteria</taxon>
        <taxon>Bacillati</taxon>
        <taxon>Bacillota</taxon>
        <taxon>Bacilli</taxon>
        <taxon>Bacillales</taxon>
        <taxon>Paenibacillaceae</taxon>
        <taxon>Paenibacillus</taxon>
    </lineage>
</organism>
<protein>
    <submittedName>
        <fullName evidence="1">Uncharacterized protein</fullName>
    </submittedName>
</protein>
<proteinExistence type="predicted"/>
<accession>A0A3D9SDW3</accession>
<dbReference type="Proteomes" id="UP000256304">
    <property type="component" value="Unassembled WGS sequence"/>
</dbReference>
<evidence type="ECO:0000313" key="2">
    <source>
        <dbReference type="Proteomes" id="UP000256304"/>
    </source>
</evidence>
<dbReference type="EMBL" id="QTTN01000003">
    <property type="protein sequence ID" value="REE92777.1"/>
    <property type="molecule type" value="Genomic_DNA"/>
</dbReference>
<dbReference type="AlphaFoldDB" id="A0A3D9SDW3"/>
<name>A0A3D9SDW3_9BACL</name>
<keyword evidence="2" id="KW-1185">Reference proteome</keyword>
<gene>
    <name evidence="1" type="ORF">A8990_10375</name>
</gene>
<reference evidence="1 2" key="1">
    <citation type="submission" date="2018-08" db="EMBL/GenBank/DDBJ databases">
        <title>Genomic Encyclopedia of Type Strains, Phase III (KMG-III): the genomes of soil and plant-associated and newly described type strains.</title>
        <authorList>
            <person name="Whitman W."/>
        </authorList>
    </citation>
    <scope>NUCLEOTIDE SEQUENCE [LARGE SCALE GENOMIC DNA]</scope>
    <source>
        <strain evidence="1 2">CGMCC 1.10966</strain>
    </source>
</reference>